<keyword evidence="3" id="KW-1185">Reference proteome</keyword>
<dbReference type="AlphaFoldDB" id="A0A4P7SJK1"/>
<evidence type="ECO:0000313" key="2">
    <source>
        <dbReference type="EMBL" id="QCB92693.1"/>
    </source>
</evidence>
<sequence length="317" mass="33101">MSPRPRPRSIRPRLLAGPAALALAGVVAATVLAPGAAAADTPPARPVTTMWVWDNSIPREVDARGTGYAPAEPATLAAWAAEQGLTTVHLSAPWAADVGVIDPWMTAAVDALRAEGVDVGVLGGDPPWLDEPHLAVWWLQAATRGRTVTHVQMNVEPWTLPGWQTDRAGILTRWFTMLDAAKAALPEGVGLGVDVPYWLAWEPAPGGGTVAEAVFARADSVGIVTFVDHAQGHDGILTLSADAVAQAVAAGVPFTIGVETDTPAVAGGAEWTFGDDDPAVLTAEVQVVHDALVATPGYRGVSVQHYRTWRELVGATP</sequence>
<proteinExistence type="predicted"/>
<gene>
    <name evidence="2" type="ORF">E5225_03125</name>
</gene>
<organism evidence="2 3">
    <name type="scientific">Cellulomonas shaoxiangyii</name>
    <dbReference type="NCBI Taxonomy" id="2566013"/>
    <lineage>
        <taxon>Bacteria</taxon>
        <taxon>Bacillati</taxon>
        <taxon>Actinomycetota</taxon>
        <taxon>Actinomycetes</taxon>
        <taxon>Micrococcales</taxon>
        <taxon>Cellulomonadaceae</taxon>
        <taxon>Cellulomonas</taxon>
    </lineage>
</organism>
<dbReference type="OrthoDB" id="5037876at2"/>
<reference evidence="2 3" key="1">
    <citation type="submission" date="2019-04" db="EMBL/GenBank/DDBJ databases">
        <title>Isolation and identification of Cellulomonas shaoxiangyii sp. Nov. isolated from feces of the Tibetan antelopes (Pantholops hodgsonii) in the Qinghai-Tibet plateau of China.</title>
        <authorList>
            <person name="Tian Z."/>
        </authorList>
    </citation>
    <scope>NUCLEOTIDE SEQUENCE [LARGE SCALE GENOMIC DNA]</scope>
    <source>
        <strain evidence="2 3">Z28</strain>
    </source>
</reference>
<feature type="chain" id="PRO_5020434720" description="Sugar phosphate isomerase/epimerase" evidence="1">
    <location>
        <begin position="39"/>
        <end position="317"/>
    </location>
</feature>
<feature type="signal peptide" evidence="1">
    <location>
        <begin position="1"/>
        <end position="38"/>
    </location>
</feature>
<dbReference type="InterPro" id="IPR006311">
    <property type="entry name" value="TAT_signal"/>
</dbReference>
<accession>A0A4P7SJK1</accession>
<dbReference type="PROSITE" id="PS51318">
    <property type="entry name" value="TAT"/>
    <property type="match status" value="1"/>
</dbReference>
<dbReference type="Proteomes" id="UP000296469">
    <property type="component" value="Chromosome"/>
</dbReference>
<protein>
    <recommendedName>
        <fullName evidence="4">Sugar phosphate isomerase/epimerase</fullName>
    </recommendedName>
</protein>
<evidence type="ECO:0000256" key="1">
    <source>
        <dbReference type="SAM" id="SignalP"/>
    </source>
</evidence>
<name>A0A4P7SJK1_9CELL</name>
<evidence type="ECO:0008006" key="4">
    <source>
        <dbReference type="Google" id="ProtNLM"/>
    </source>
</evidence>
<evidence type="ECO:0000313" key="3">
    <source>
        <dbReference type="Proteomes" id="UP000296469"/>
    </source>
</evidence>
<keyword evidence="1" id="KW-0732">Signal</keyword>
<dbReference type="EMBL" id="CP039291">
    <property type="protein sequence ID" value="QCB92693.1"/>
    <property type="molecule type" value="Genomic_DNA"/>
</dbReference>
<dbReference type="RefSeq" id="WP_135972613.1">
    <property type="nucleotide sequence ID" value="NZ_CP039291.1"/>
</dbReference>
<dbReference type="KEGG" id="celz:E5225_03125"/>